<organism evidence="1 2">
    <name type="scientific">Neofusicoccum parvum</name>
    <dbReference type="NCBI Taxonomy" id="310453"/>
    <lineage>
        <taxon>Eukaryota</taxon>
        <taxon>Fungi</taxon>
        <taxon>Dikarya</taxon>
        <taxon>Ascomycota</taxon>
        <taxon>Pezizomycotina</taxon>
        <taxon>Dothideomycetes</taxon>
        <taxon>Dothideomycetes incertae sedis</taxon>
        <taxon>Botryosphaeriales</taxon>
        <taxon>Botryosphaeriaceae</taxon>
        <taxon>Neofusicoccum</taxon>
    </lineage>
</organism>
<dbReference type="Proteomes" id="UP001165186">
    <property type="component" value="Unassembled WGS sequence"/>
</dbReference>
<protein>
    <submittedName>
        <fullName evidence="1">Transcription initiation factor tfiid</fullName>
    </submittedName>
</protein>
<keyword evidence="2" id="KW-1185">Reference proteome</keyword>
<gene>
    <name evidence="1" type="primary">g10306</name>
    <name evidence="1" type="ORF">NpPPO83_00010306</name>
</gene>
<accession>A0ACB5RPL1</accession>
<proteinExistence type="predicted"/>
<name>A0ACB5RPL1_9PEZI</name>
<reference evidence="1" key="1">
    <citation type="submission" date="2024-09" db="EMBL/GenBank/DDBJ databases">
        <title>Draft Genome Sequences of Neofusicoccum parvum.</title>
        <authorList>
            <person name="Ashida A."/>
            <person name="Camagna M."/>
            <person name="Tanaka A."/>
            <person name="Takemoto D."/>
        </authorList>
    </citation>
    <scope>NUCLEOTIDE SEQUENCE</scope>
    <source>
        <strain evidence="1">PPO83</strain>
    </source>
</reference>
<comment type="caution">
    <text evidence="1">The sequence shown here is derived from an EMBL/GenBank/DDBJ whole genome shotgun (WGS) entry which is preliminary data.</text>
</comment>
<evidence type="ECO:0000313" key="2">
    <source>
        <dbReference type="Proteomes" id="UP001165186"/>
    </source>
</evidence>
<sequence length="147" mass="16451">MPGPFDPPSSAAAAAPPAPDPSFSVYSAKVELDIDFLARSVHGVAEINVQPQSKDLPYVRLHCRQARIKKVTVEGREARWEHNDPHSHIYLSEKSTVHHHKVLRQKVEEDVGEPSDENLWVFIPPRVKIKELDASLLDALRSSSTTM</sequence>
<evidence type="ECO:0000313" key="1">
    <source>
        <dbReference type="EMBL" id="GME22451.1"/>
    </source>
</evidence>
<dbReference type="EMBL" id="BSXG01000002">
    <property type="protein sequence ID" value="GME22451.1"/>
    <property type="molecule type" value="Genomic_DNA"/>
</dbReference>